<keyword evidence="2" id="KW-0472">Membrane</keyword>
<gene>
    <name evidence="4" type="ORF">C479_06716</name>
</gene>
<feature type="region of interest" description="Disordered" evidence="1">
    <location>
        <begin position="1"/>
        <end position="26"/>
    </location>
</feature>
<keyword evidence="2" id="KW-1133">Transmembrane helix</keyword>
<feature type="transmembrane region" description="Helical" evidence="2">
    <location>
        <begin position="190"/>
        <end position="212"/>
    </location>
</feature>
<proteinExistence type="predicted"/>
<evidence type="ECO:0000313" key="5">
    <source>
        <dbReference type="Proteomes" id="UP000011560"/>
    </source>
</evidence>
<feature type="transmembrane region" description="Helical" evidence="2">
    <location>
        <begin position="33"/>
        <end position="59"/>
    </location>
</feature>
<evidence type="ECO:0000313" key="4">
    <source>
        <dbReference type="EMBL" id="ELZ11535.1"/>
    </source>
</evidence>
<keyword evidence="5" id="KW-1185">Reference proteome</keyword>
<dbReference type="AlphaFoldDB" id="M0BL15"/>
<organism evidence="4 5">
    <name type="scientific">Halovivax asiaticus JCM 14624</name>
    <dbReference type="NCBI Taxonomy" id="1227490"/>
    <lineage>
        <taxon>Archaea</taxon>
        <taxon>Methanobacteriati</taxon>
        <taxon>Methanobacteriota</taxon>
        <taxon>Stenosarchaea group</taxon>
        <taxon>Halobacteria</taxon>
        <taxon>Halobacteriales</taxon>
        <taxon>Natrialbaceae</taxon>
        <taxon>Halovivax</taxon>
    </lineage>
</organism>
<dbReference type="Pfam" id="PF25933">
    <property type="entry name" value="DUF7978"/>
    <property type="match status" value="1"/>
</dbReference>
<dbReference type="InterPro" id="IPR058284">
    <property type="entry name" value="DUF7978"/>
</dbReference>
<reference evidence="4 5" key="1">
    <citation type="journal article" date="2014" name="PLoS Genet.">
        <title>Phylogenetically driven sequencing of extremely halophilic archaea reveals strategies for static and dynamic osmo-response.</title>
        <authorList>
            <person name="Becker E.A."/>
            <person name="Seitzer P.M."/>
            <person name="Tritt A."/>
            <person name="Larsen D."/>
            <person name="Krusor M."/>
            <person name="Yao A.I."/>
            <person name="Wu D."/>
            <person name="Madern D."/>
            <person name="Eisen J.A."/>
            <person name="Darling A.E."/>
            <person name="Facciotti M.T."/>
        </authorList>
    </citation>
    <scope>NUCLEOTIDE SEQUENCE [LARGE SCALE GENOMIC DNA]</scope>
    <source>
        <strain evidence="4 5">JCM 14624</strain>
    </source>
</reference>
<dbReference type="RefSeq" id="WP_007699767.1">
    <property type="nucleotide sequence ID" value="NZ_AOIQ01000012.1"/>
</dbReference>
<evidence type="ECO:0000256" key="1">
    <source>
        <dbReference type="SAM" id="MobiDB-lite"/>
    </source>
</evidence>
<comment type="caution">
    <text evidence="4">The sequence shown here is derived from an EMBL/GenBank/DDBJ whole genome shotgun (WGS) entry which is preliminary data.</text>
</comment>
<evidence type="ECO:0000256" key="2">
    <source>
        <dbReference type="SAM" id="Phobius"/>
    </source>
</evidence>
<accession>M0BL15</accession>
<dbReference type="OrthoDB" id="376159at2157"/>
<sequence>MSNQPKYRHGGPVEDDESTADESRTLPSVHERIPVVGGLLTGAAAALTTYVLALLATFAGRQGSNAWGTTESPPHVMTEAGWTTLMNLGAGLNIDGESPSRGVRYGLFHFATSPAYTLLCFLLIVGAGYGIASCVETNSVRERLGASLLVVPAYVLSAALLATFATWEPTTDARSASEIQMVSVDVADAVLYPGVVFPAVLALLGASLAIGYRAFVANRDPY</sequence>
<name>M0BL15_9EURY</name>
<feature type="transmembrane region" description="Helical" evidence="2">
    <location>
        <begin position="144"/>
        <end position="167"/>
    </location>
</feature>
<protein>
    <recommendedName>
        <fullName evidence="3">DUF7978 domain-containing protein</fullName>
    </recommendedName>
</protein>
<feature type="transmembrane region" description="Helical" evidence="2">
    <location>
        <begin position="115"/>
        <end position="132"/>
    </location>
</feature>
<feature type="domain" description="DUF7978" evidence="3">
    <location>
        <begin position="20"/>
        <end position="209"/>
    </location>
</feature>
<evidence type="ECO:0000259" key="3">
    <source>
        <dbReference type="Pfam" id="PF25933"/>
    </source>
</evidence>
<dbReference type="Proteomes" id="UP000011560">
    <property type="component" value="Unassembled WGS sequence"/>
</dbReference>
<keyword evidence="2" id="KW-0812">Transmembrane</keyword>
<dbReference type="EMBL" id="AOIQ01000012">
    <property type="protein sequence ID" value="ELZ11535.1"/>
    <property type="molecule type" value="Genomic_DNA"/>
</dbReference>